<keyword evidence="2" id="KW-0813">Transport</keyword>
<dbReference type="EMBL" id="CP007501">
    <property type="protein sequence ID" value="AKD24729.1"/>
    <property type="molecule type" value="Genomic_DNA"/>
</dbReference>
<dbReference type="PATRIC" id="fig|576611.7.peg.397"/>
<dbReference type="Pfam" id="PF25975">
    <property type="entry name" value="CzcB_C"/>
    <property type="match status" value="1"/>
</dbReference>
<dbReference type="OrthoDB" id="9806939at2"/>
<dbReference type="InterPro" id="IPR058649">
    <property type="entry name" value="CzcB_C"/>
</dbReference>
<dbReference type="Gene3D" id="2.40.50.100">
    <property type="match status" value="1"/>
</dbReference>
<dbReference type="Pfam" id="PF25954">
    <property type="entry name" value="Beta-barrel_RND_2"/>
    <property type="match status" value="1"/>
</dbReference>
<dbReference type="GO" id="GO:0030313">
    <property type="term" value="C:cell envelope"/>
    <property type="evidence" value="ECO:0007669"/>
    <property type="project" value="TreeGrafter"/>
</dbReference>
<dbReference type="FunFam" id="2.40.30.170:FF:000010">
    <property type="entry name" value="Efflux RND transporter periplasmic adaptor subunit"/>
    <property type="match status" value="1"/>
</dbReference>
<proteinExistence type="inferred from homology"/>
<dbReference type="HOGENOM" id="CLU_018816_13_3_4"/>
<dbReference type="PANTHER" id="PTHR30097">
    <property type="entry name" value="CATION EFFLUX SYSTEM PROTEIN CUSB"/>
    <property type="match status" value="1"/>
</dbReference>
<dbReference type="AlphaFoldDB" id="A0A0E3UZV6"/>
<reference evidence="7 8" key="1">
    <citation type="submission" date="2014-03" db="EMBL/GenBank/DDBJ databases">
        <title>Genome of Polynucleobacter strain MWH-MoK4.</title>
        <authorList>
            <person name="Hahn M.W."/>
        </authorList>
    </citation>
    <scope>NUCLEOTIDE SEQUENCE [LARGE SCALE GENOMIC DNA]</scope>
    <source>
        <strain evidence="7 8">MWH-MoK4</strain>
    </source>
</reference>
<feature type="domain" description="CusB-like beta-barrel" evidence="4">
    <location>
        <begin position="295"/>
        <end position="372"/>
    </location>
</feature>
<feature type="transmembrane region" description="Helical" evidence="3">
    <location>
        <begin position="71"/>
        <end position="90"/>
    </location>
</feature>
<keyword evidence="3" id="KW-0812">Transmembrane</keyword>
<evidence type="ECO:0000256" key="1">
    <source>
        <dbReference type="ARBA" id="ARBA00009477"/>
    </source>
</evidence>
<sequence>MKQKFTVMMDQLKAWYTQYLAIAKVYVQEWTAVVIKTQNDLYVLTHEWFTAHLPRVAQQYDKSPQWTQKSLFYLPWFCLFLIILNYFNVFDRSPSIKTVQDPNVVIVNNDLRNMITDGRIYTGTFVEELRASGRVDFNELFLSRIGANVTGRVSDILAIPGQRVKQGDILAKITSTELTQSQLSYLKAKSASQLADQAANRARILYKEDVIALAELQRREAEASSARAEFRATNDQLRVQGMDQPSIDRLAKSGVIESINNVIATIPGEIVERKINKGQVVQPADALFTVADLSTLWAVAEIPESNAYLIHKGQKVTLVIPALRNASIEGVVAHVDSIVNPQTRTVVVRMEVPNKDSLIKPGMLATMMIESQPTERLLVPSSAVIREDNHDHVFIREDEDTYRMVTVKLGPEGKGYRPVISGLKDGQEIAVNGAFHLNTERKRQLSGG</sequence>
<evidence type="ECO:0000259" key="5">
    <source>
        <dbReference type="Pfam" id="PF25973"/>
    </source>
</evidence>
<keyword evidence="8" id="KW-1185">Reference proteome</keyword>
<comment type="similarity">
    <text evidence="1">Belongs to the membrane fusion protein (MFP) (TC 8.A.1) family.</text>
</comment>
<dbReference type="InterPro" id="IPR051909">
    <property type="entry name" value="MFP_Cation_Efflux"/>
</dbReference>
<dbReference type="KEGG" id="pdq:CL55_00003960"/>
<evidence type="ECO:0000256" key="3">
    <source>
        <dbReference type="SAM" id="Phobius"/>
    </source>
</evidence>
<dbReference type="Gene3D" id="2.40.30.170">
    <property type="match status" value="1"/>
</dbReference>
<dbReference type="GO" id="GO:0022857">
    <property type="term" value="F:transmembrane transporter activity"/>
    <property type="evidence" value="ECO:0007669"/>
    <property type="project" value="InterPro"/>
</dbReference>
<keyword evidence="3" id="KW-0472">Membrane</keyword>
<dbReference type="SUPFAM" id="SSF111369">
    <property type="entry name" value="HlyD-like secretion proteins"/>
    <property type="match status" value="1"/>
</dbReference>
<dbReference type="InterPro" id="IPR058792">
    <property type="entry name" value="Beta-barrel_RND_2"/>
</dbReference>
<accession>A0A0E3UZV6</accession>
<dbReference type="NCBIfam" id="TIGR01730">
    <property type="entry name" value="RND_mfp"/>
    <property type="match status" value="1"/>
</dbReference>
<dbReference type="STRING" id="1835254.CL55_00003960"/>
<dbReference type="InterPro" id="IPR058647">
    <property type="entry name" value="BSH_CzcB-like"/>
</dbReference>
<evidence type="ECO:0000259" key="4">
    <source>
        <dbReference type="Pfam" id="PF25954"/>
    </source>
</evidence>
<feature type="domain" description="CzcB-like barrel-sandwich hybrid" evidence="5">
    <location>
        <begin position="145"/>
        <end position="292"/>
    </location>
</feature>
<dbReference type="Proteomes" id="UP000061135">
    <property type="component" value="Chromosome"/>
</dbReference>
<dbReference type="GO" id="GO:0016020">
    <property type="term" value="C:membrane"/>
    <property type="evidence" value="ECO:0007669"/>
    <property type="project" value="InterPro"/>
</dbReference>
<organism evidence="7 8">
    <name type="scientific">Polynucleobacter duraquae</name>
    <dbReference type="NCBI Taxonomy" id="1835254"/>
    <lineage>
        <taxon>Bacteria</taxon>
        <taxon>Pseudomonadati</taxon>
        <taxon>Pseudomonadota</taxon>
        <taxon>Betaproteobacteria</taxon>
        <taxon>Burkholderiales</taxon>
        <taxon>Burkholderiaceae</taxon>
        <taxon>Polynucleobacter</taxon>
    </lineage>
</organism>
<dbReference type="RefSeq" id="WP_052728708.1">
    <property type="nucleotide sequence ID" value="NZ_CP007501.1"/>
</dbReference>
<evidence type="ECO:0000259" key="6">
    <source>
        <dbReference type="Pfam" id="PF25975"/>
    </source>
</evidence>
<evidence type="ECO:0000313" key="8">
    <source>
        <dbReference type="Proteomes" id="UP000061135"/>
    </source>
</evidence>
<evidence type="ECO:0000256" key="2">
    <source>
        <dbReference type="ARBA" id="ARBA00022448"/>
    </source>
</evidence>
<dbReference type="PANTHER" id="PTHR30097:SF4">
    <property type="entry name" value="SLR6042 PROTEIN"/>
    <property type="match status" value="1"/>
</dbReference>
<feature type="domain" description="CzcB-like C-terminal circularly permuted SH3-like" evidence="6">
    <location>
        <begin position="378"/>
        <end position="437"/>
    </location>
</feature>
<dbReference type="Pfam" id="PF25973">
    <property type="entry name" value="BSH_CzcB"/>
    <property type="match status" value="1"/>
</dbReference>
<gene>
    <name evidence="7" type="ORF">CL55_00003960</name>
</gene>
<name>A0A0E3UZV6_9BURK</name>
<dbReference type="GO" id="GO:0060003">
    <property type="term" value="P:copper ion export"/>
    <property type="evidence" value="ECO:0007669"/>
    <property type="project" value="TreeGrafter"/>
</dbReference>
<evidence type="ECO:0000313" key="7">
    <source>
        <dbReference type="EMBL" id="AKD24729.1"/>
    </source>
</evidence>
<dbReference type="GO" id="GO:0015679">
    <property type="term" value="P:plasma membrane copper ion transport"/>
    <property type="evidence" value="ECO:0007669"/>
    <property type="project" value="TreeGrafter"/>
</dbReference>
<protein>
    <submittedName>
        <fullName evidence="7">RND family efflux transporter, MFP subunit</fullName>
    </submittedName>
</protein>
<keyword evidence="3" id="KW-1133">Transmembrane helix</keyword>
<dbReference type="Gene3D" id="2.40.420.20">
    <property type="match status" value="1"/>
</dbReference>
<dbReference type="InterPro" id="IPR006143">
    <property type="entry name" value="RND_pump_MFP"/>
</dbReference>